<evidence type="ECO:0000256" key="8">
    <source>
        <dbReference type="SAM" id="MobiDB-lite"/>
    </source>
</evidence>
<evidence type="ECO:0000256" key="4">
    <source>
        <dbReference type="ARBA" id="ARBA00023157"/>
    </source>
</evidence>
<evidence type="ECO:0000256" key="2">
    <source>
        <dbReference type="ARBA" id="ARBA00022729"/>
    </source>
</evidence>
<keyword evidence="11" id="KW-0449">Lipoprotein</keyword>
<accession>A0A9X0CKM7</accession>
<feature type="repeat" description="LDL-receptor class B" evidence="7">
    <location>
        <begin position="27"/>
        <end position="70"/>
    </location>
</feature>
<dbReference type="PANTHER" id="PTHR46513">
    <property type="entry name" value="VITELLOGENIN RECEPTOR-LIKE PROTEIN-RELATED-RELATED"/>
    <property type="match status" value="1"/>
</dbReference>
<dbReference type="PROSITE" id="PS50026">
    <property type="entry name" value="EGF_3"/>
    <property type="match status" value="1"/>
</dbReference>
<dbReference type="InterPro" id="IPR050778">
    <property type="entry name" value="Cueball_EGF_LRP_Nidogen"/>
</dbReference>
<dbReference type="SUPFAM" id="SSF57196">
    <property type="entry name" value="EGF/Laminin"/>
    <property type="match status" value="1"/>
</dbReference>
<dbReference type="Gene3D" id="2.120.10.30">
    <property type="entry name" value="TolB, C-terminal domain"/>
    <property type="match status" value="1"/>
</dbReference>
<feature type="disulfide bond" evidence="6">
    <location>
        <begin position="255"/>
        <end position="264"/>
    </location>
</feature>
<dbReference type="InterPro" id="IPR011042">
    <property type="entry name" value="6-blade_b-propeller_TolB-like"/>
</dbReference>
<name>A0A9X0CKM7_9CNID</name>
<feature type="domain" description="EGF-like" evidence="10">
    <location>
        <begin position="231"/>
        <end position="265"/>
    </location>
</feature>
<dbReference type="Proteomes" id="UP001163046">
    <property type="component" value="Unassembled WGS sequence"/>
</dbReference>
<dbReference type="CDD" id="cd00054">
    <property type="entry name" value="EGF_CA"/>
    <property type="match status" value="1"/>
</dbReference>
<keyword evidence="5" id="KW-0325">Glycoprotein</keyword>
<feature type="region of interest" description="Disordered" evidence="8">
    <location>
        <begin position="560"/>
        <end position="616"/>
    </location>
</feature>
<dbReference type="InterPro" id="IPR000033">
    <property type="entry name" value="LDLR_classB_rpt"/>
</dbReference>
<evidence type="ECO:0000256" key="9">
    <source>
        <dbReference type="SAM" id="Phobius"/>
    </source>
</evidence>
<comment type="caution">
    <text evidence="11">The sequence shown here is derived from an EMBL/GenBank/DDBJ whole genome shotgun (WGS) entry which is preliminary data.</text>
</comment>
<keyword evidence="9" id="KW-0812">Transmembrane</keyword>
<evidence type="ECO:0000256" key="5">
    <source>
        <dbReference type="ARBA" id="ARBA00023180"/>
    </source>
</evidence>
<keyword evidence="9" id="KW-1133">Transmembrane helix</keyword>
<dbReference type="SUPFAM" id="SSF63825">
    <property type="entry name" value="YWTD domain"/>
    <property type="match status" value="1"/>
</dbReference>
<protein>
    <submittedName>
        <fullName evidence="11">Low-density lipoprotein receptor- protein 4</fullName>
    </submittedName>
</protein>
<dbReference type="InterPro" id="IPR000742">
    <property type="entry name" value="EGF"/>
</dbReference>
<keyword evidence="1 6" id="KW-0245">EGF-like domain</keyword>
<evidence type="ECO:0000256" key="1">
    <source>
        <dbReference type="ARBA" id="ARBA00022536"/>
    </source>
</evidence>
<dbReference type="PROSITE" id="PS00022">
    <property type="entry name" value="EGF_1"/>
    <property type="match status" value="1"/>
</dbReference>
<dbReference type="Gene3D" id="2.10.25.10">
    <property type="entry name" value="Laminin"/>
    <property type="match status" value="1"/>
</dbReference>
<reference evidence="11" key="1">
    <citation type="submission" date="2023-01" db="EMBL/GenBank/DDBJ databases">
        <title>Genome assembly of the deep-sea coral Lophelia pertusa.</title>
        <authorList>
            <person name="Herrera S."/>
            <person name="Cordes E."/>
        </authorList>
    </citation>
    <scope>NUCLEOTIDE SEQUENCE</scope>
    <source>
        <strain evidence="11">USNM1676648</strain>
        <tissue evidence="11">Polyp</tissue>
    </source>
</reference>
<keyword evidence="3" id="KW-0677">Repeat</keyword>
<evidence type="ECO:0000313" key="11">
    <source>
        <dbReference type="EMBL" id="KAJ7360371.1"/>
    </source>
</evidence>
<feature type="region of interest" description="Disordered" evidence="8">
    <location>
        <begin position="507"/>
        <end position="526"/>
    </location>
</feature>
<feature type="compositionally biased region" description="Basic and acidic residues" evidence="8">
    <location>
        <begin position="398"/>
        <end position="414"/>
    </location>
</feature>
<keyword evidence="4 6" id="KW-1015">Disulfide bond</keyword>
<feature type="region of interest" description="Disordered" evidence="8">
    <location>
        <begin position="394"/>
        <end position="415"/>
    </location>
</feature>
<evidence type="ECO:0000256" key="7">
    <source>
        <dbReference type="PROSITE-ProRule" id="PRU00461"/>
    </source>
</evidence>
<dbReference type="OrthoDB" id="72419at2759"/>
<feature type="compositionally biased region" description="Basic and acidic residues" evidence="8">
    <location>
        <begin position="574"/>
        <end position="583"/>
    </location>
</feature>
<keyword evidence="11" id="KW-0675">Receptor</keyword>
<dbReference type="AlphaFoldDB" id="A0A9X0CKM7"/>
<dbReference type="SMART" id="SM00135">
    <property type="entry name" value="LY"/>
    <property type="match status" value="3"/>
</dbReference>
<feature type="compositionally biased region" description="Polar residues" evidence="8">
    <location>
        <begin position="586"/>
        <end position="599"/>
    </location>
</feature>
<evidence type="ECO:0000259" key="10">
    <source>
        <dbReference type="PROSITE" id="PS50026"/>
    </source>
</evidence>
<feature type="compositionally biased region" description="Basic and acidic residues" evidence="8">
    <location>
        <begin position="606"/>
        <end position="616"/>
    </location>
</feature>
<dbReference type="PROSITE" id="PS51120">
    <property type="entry name" value="LDLRB"/>
    <property type="match status" value="1"/>
</dbReference>
<evidence type="ECO:0000256" key="3">
    <source>
        <dbReference type="ARBA" id="ARBA00022737"/>
    </source>
</evidence>
<keyword evidence="12" id="KW-1185">Reference proteome</keyword>
<keyword evidence="2" id="KW-0732">Signal</keyword>
<evidence type="ECO:0000256" key="6">
    <source>
        <dbReference type="PROSITE-ProRule" id="PRU00076"/>
    </source>
</evidence>
<keyword evidence="9" id="KW-0472">Membrane</keyword>
<proteinExistence type="predicted"/>
<dbReference type="EMBL" id="MU827310">
    <property type="protein sequence ID" value="KAJ7360371.1"/>
    <property type="molecule type" value="Genomic_DNA"/>
</dbReference>
<feature type="transmembrane region" description="Helical" evidence="9">
    <location>
        <begin position="419"/>
        <end position="442"/>
    </location>
</feature>
<comment type="caution">
    <text evidence="6">Lacks conserved residue(s) required for the propagation of feature annotation.</text>
</comment>
<dbReference type="Pfam" id="PF00058">
    <property type="entry name" value="Ldl_recept_b"/>
    <property type="match status" value="1"/>
</dbReference>
<gene>
    <name evidence="11" type="primary">LRP4_1</name>
    <name evidence="11" type="ORF">OS493_017003</name>
</gene>
<sequence>MDGTMRKTLIDQDIKDPRDIILDLRKGLMYWCDRGDKEKIEVANMDGDDRRILVKRGLSSPNGLTLDDTNNRLYWVDPGFDTLEYYDLERHTITTLIDSYSILLYPFGLTSLDDHLYWTDWYFDVVNQADKETASNITVLVSSSRPRDIHAYDRNNLSQLHCFPSDHPCSSSYGGCSHLCLLRPNGYHCSCPDLLQPGDVCFLFVSIHNPPSKTEQQATVSSICGPSTPVASTACRPGTCKNGGTCVIPGNYCRCKNYFVGHNCNVNVVARMVEIQLVKENHWNLLDFKIAMATACTNFFCKTGECTSKSKSGRVKRSERAAYFLPSDIVVPGISSGGEHTWKVQFAVLFPTVDGQAPQPSLGDREIIEMVQANKGSIEKDVGATIKRIGLVPTVPTPREKPDSDKATQDKGKSTESTVLIAAGAGGLVMLIIIIALVVVICRMRRKRRTDDGKTDTMGLDDNMTSNTHNIEFDNPAFDDDSIYDSISKATGSPVVAKLGQAYEGGSHELGKKNVTTNEPPSDDSNRTYQALDEAAVSNPTYSKACSGDYRIENSERRYASLHQKKGQQTNEYAGRDGDDYLKPVHSQSEIPQPTSGTGTDDDIYENLKFEDASRA</sequence>
<dbReference type="FunFam" id="2.120.10.30:FF:000241">
    <property type="entry name" value="Low-density lipoprotein receptor-related protein 6"/>
    <property type="match status" value="1"/>
</dbReference>
<organism evidence="11 12">
    <name type="scientific">Desmophyllum pertusum</name>
    <dbReference type="NCBI Taxonomy" id="174260"/>
    <lineage>
        <taxon>Eukaryota</taxon>
        <taxon>Metazoa</taxon>
        <taxon>Cnidaria</taxon>
        <taxon>Anthozoa</taxon>
        <taxon>Hexacorallia</taxon>
        <taxon>Scleractinia</taxon>
        <taxon>Caryophylliina</taxon>
        <taxon>Caryophylliidae</taxon>
        <taxon>Desmophyllum</taxon>
    </lineage>
</organism>
<dbReference type="SMART" id="SM00181">
    <property type="entry name" value="EGF"/>
    <property type="match status" value="2"/>
</dbReference>
<evidence type="ECO:0000313" key="12">
    <source>
        <dbReference type="Proteomes" id="UP001163046"/>
    </source>
</evidence>
<dbReference type="PANTHER" id="PTHR46513:SF13">
    <property type="entry name" value="EGF-LIKE DOMAIN-CONTAINING PROTEIN"/>
    <property type="match status" value="1"/>
</dbReference>